<feature type="transmembrane region" description="Helical" evidence="1">
    <location>
        <begin position="76"/>
        <end position="99"/>
    </location>
</feature>
<dbReference type="OrthoDB" id="1631120at2"/>
<protein>
    <recommendedName>
        <fullName evidence="2">Chlorhexidine efflux transporter domain-containing protein</fullName>
    </recommendedName>
</protein>
<feature type="transmembrane region" description="Helical" evidence="1">
    <location>
        <begin position="12"/>
        <end position="31"/>
    </location>
</feature>
<evidence type="ECO:0000259" key="2">
    <source>
        <dbReference type="Pfam" id="PF05232"/>
    </source>
</evidence>
<dbReference type="NCBIfam" id="NF033664">
    <property type="entry name" value="PACE_transport"/>
    <property type="match status" value="1"/>
</dbReference>
<dbReference type="AlphaFoldDB" id="A0A3A1YT30"/>
<feature type="transmembrane region" description="Helical" evidence="1">
    <location>
        <begin position="37"/>
        <end position="55"/>
    </location>
</feature>
<keyword evidence="1" id="KW-1133">Transmembrane helix</keyword>
<keyword evidence="1" id="KW-0472">Membrane</keyword>
<dbReference type="InterPro" id="IPR058208">
    <property type="entry name" value="PACE"/>
</dbReference>
<feature type="domain" description="Chlorhexidine efflux transporter" evidence="2">
    <location>
        <begin position="70"/>
        <end position="132"/>
    </location>
</feature>
<keyword evidence="1" id="KW-0812">Transmembrane</keyword>
<organism evidence="3 4">
    <name type="scientific">Neopusillimonas maritima</name>
    <dbReference type="NCBI Taxonomy" id="2026239"/>
    <lineage>
        <taxon>Bacteria</taxon>
        <taxon>Pseudomonadati</taxon>
        <taxon>Pseudomonadota</taxon>
        <taxon>Betaproteobacteria</taxon>
        <taxon>Burkholderiales</taxon>
        <taxon>Alcaligenaceae</taxon>
        <taxon>Neopusillimonas</taxon>
    </lineage>
</organism>
<evidence type="ECO:0000313" key="3">
    <source>
        <dbReference type="EMBL" id="RIY40409.1"/>
    </source>
</evidence>
<gene>
    <name evidence="3" type="ORF">CJP73_11135</name>
</gene>
<evidence type="ECO:0000256" key="1">
    <source>
        <dbReference type="SAM" id="Phobius"/>
    </source>
</evidence>
<comment type="caution">
    <text evidence="3">The sequence shown here is derived from an EMBL/GenBank/DDBJ whole genome shotgun (WGS) entry which is preliminary data.</text>
</comment>
<reference evidence="3 4" key="1">
    <citation type="submission" date="2017-08" db="EMBL/GenBank/DDBJ databases">
        <title>Pusillimonas indicus sp. nov., a member of the family Alcaligenaceae isolated from surface seawater.</title>
        <authorList>
            <person name="Li J."/>
        </authorList>
    </citation>
    <scope>NUCLEOTIDE SEQUENCE [LARGE SCALE GENOMIC DNA]</scope>
    <source>
        <strain evidence="3 4">L52-1-41</strain>
    </source>
</reference>
<name>A0A3A1YT30_9BURK</name>
<sequence length="150" mass="16966">MQGIKRKVVYVSLYETIAILLTGVVFYLLGFSVFDSWVASVAASGIAVLWNLVWNTMFEYWEARQVKKGRSTRRRIAHAIGFEGGLVVFLVPFFAWWLSVSLWEAFILDAGLLVFFLVYTFVFTRVFDHVFGLPASALPDSDNNLAAKKA</sequence>
<feature type="transmembrane region" description="Helical" evidence="1">
    <location>
        <begin position="105"/>
        <end position="123"/>
    </location>
</feature>
<proteinExistence type="predicted"/>
<feature type="domain" description="Chlorhexidine efflux transporter" evidence="2">
    <location>
        <begin position="3"/>
        <end position="64"/>
    </location>
</feature>
<evidence type="ECO:0000313" key="4">
    <source>
        <dbReference type="Proteomes" id="UP000266206"/>
    </source>
</evidence>
<accession>A0A3A1YT30</accession>
<dbReference type="EMBL" id="NQYH01000009">
    <property type="protein sequence ID" value="RIY40409.1"/>
    <property type="molecule type" value="Genomic_DNA"/>
</dbReference>
<dbReference type="Proteomes" id="UP000266206">
    <property type="component" value="Unassembled WGS sequence"/>
</dbReference>
<dbReference type="RefSeq" id="WP_119516500.1">
    <property type="nucleotide sequence ID" value="NZ_NQYH01000009.1"/>
</dbReference>
<dbReference type="Pfam" id="PF05232">
    <property type="entry name" value="BTP"/>
    <property type="match status" value="2"/>
</dbReference>
<dbReference type="InterPro" id="IPR007896">
    <property type="entry name" value="BTP_bacteria"/>
</dbReference>